<accession>A0A7R9A0M4</accession>
<evidence type="ECO:0000313" key="3">
    <source>
        <dbReference type="Proteomes" id="UP000677054"/>
    </source>
</evidence>
<gene>
    <name evidence="2" type="ORF">DSTB1V02_LOCUS3693</name>
</gene>
<dbReference type="EMBL" id="CAJPEV010000496">
    <property type="protein sequence ID" value="CAG0885859.1"/>
    <property type="molecule type" value="Genomic_DNA"/>
</dbReference>
<feature type="region of interest" description="Disordered" evidence="1">
    <location>
        <begin position="172"/>
        <end position="201"/>
    </location>
</feature>
<dbReference type="AlphaFoldDB" id="A0A7R9A0M4"/>
<reference evidence="2" key="1">
    <citation type="submission" date="2020-11" db="EMBL/GenBank/DDBJ databases">
        <authorList>
            <person name="Tran Van P."/>
        </authorList>
    </citation>
    <scope>NUCLEOTIDE SEQUENCE</scope>
</reference>
<evidence type="ECO:0000256" key="1">
    <source>
        <dbReference type="SAM" id="MobiDB-lite"/>
    </source>
</evidence>
<organism evidence="2">
    <name type="scientific">Darwinula stevensoni</name>
    <dbReference type="NCBI Taxonomy" id="69355"/>
    <lineage>
        <taxon>Eukaryota</taxon>
        <taxon>Metazoa</taxon>
        <taxon>Ecdysozoa</taxon>
        <taxon>Arthropoda</taxon>
        <taxon>Crustacea</taxon>
        <taxon>Oligostraca</taxon>
        <taxon>Ostracoda</taxon>
        <taxon>Podocopa</taxon>
        <taxon>Podocopida</taxon>
        <taxon>Darwinulocopina</taxon>
        <taxon>Darwinuloidea</taxon>
        <taxon>Darwinulidae</taxon>
        <taxon>Darwinula</taxon>
    </lineage>
</organism>
<evidence type="ECO:0000313" key="2">
    <source>
        <dbReference type="EMBL" id="CAD7243781.1"/>
    </source>
</evidence>
<keyword evidence="3" id="KW-1185">Reference proteome</keyword>
<proteinExistence type="predicted"/>
<sequence>MIFPVNVRADLKACSVPEGEKFACFLSSSEHIVNTCHWYFLTMQKMRMGEEEEVFGMSRNRKRLMETEKSRDSSEGNLRTGKITSKKLVPNSKKIFCRAAVISCQVNGRDEFTRCLPSTTCSSPRPCPAFLSASTSTTISTVPLSPNSPSTPFLQLQSTTSSTYDTVHPVTLPTGPRMSRHLNPPEALESKGQGKVTCQKN</sequence>
<dbReference type="EMBL" id="LR900013">
    <property type="protein sequence ID" value="CAD7243781.1"/>
    <property type="molecule type" value="Genomic_DNA"/>
</dbReference>
<dbReference type="Proteomes" id="UP000677054">
    <property type="component" value="Unassembled WGS sequence"/>
</dbReference>
<protein>
    <submittedName>
        <fullName evidence="2">Uncharacterized protein</fullName>
    </submittedName>
</protein>
<name>A0A7R9A0M4_9CRUS</name>